<gene>
    <name evidence="2" type="ORF">PECUL_23A020879</name>
</gene>
<feature type="compositionally biased region" description="Basic and acidic residues" evidence="1">
    <location>
        <begin position="39"/>
        <end position="51"/>
    </location>
</feature>
<organism evidence="2 3">
    <name type="scientific">Pelobates cultripes</name>
    <name type="common">Western spadefoot toad</name>
    <dbReference type="NCBI Taxonomy" id="61616"/>
    <lineage>
        <taxon>Eukaryota</taxon>
        <taxon>Metazoa</taxon>
        <taxon>Chordata</taxon>
        <taxon>Craniata</taxon>
        <taxon>Vertebrata</taxon>
        <taxon>Euteleostomi</taxon>
        <taxon>Amphibia</taxon>
        <taxon>Batrachia</taxon>
        <taxon>Anura</taxon>
        <taxon>Pelobatoidea</taxon>
        <taxon>Pelobatidae</taxon>
        <taxon>Pelobates</taxon>
    </lineage>
</organism>
<evidence type="ECO:0000313" key="2">
    <source>
        <dbReference type="EMBL" id="CAH2297362.1"/>
    </source>
</evidence>
<keyword evidence="3" id="KW-1185">Reference proteome</keyword>
<dbReference type="EMBL" id="OW240916">
    <property type="protein sequence ID" value="CAH2297362.1"/>
    <property type="molecule type" value="Genomic_DNA"/>
</dbReference>
<dbReference type="Proteomes" id="UP001295444">
    <property type="component" value="Chromosome 05"/>
</dbReference>
<evidence type="ECO:0000256" key="1">
    <source>
        <dbReference type="SAM" id="MobiDB-lite"/>
    </source>
</evidence>
<feature type="region of interest" description="Disordered" evidence="1">
    <location>
        <begin position="39"/>
        <end position="58"/>
    </location>
</feature>
<evidence type="ECO:0000313" key="3">
    <source>
        <dbReference type="Proteomes" id="UP001295444"/>
    </source>
</evidence>
<name>A0AAD1SDY8_PELCU</name>
<accession>A0AAD1SDY8</accession>
<proteinExistence type="predicted"/>
<sequence>MADATCRQDYHLEWHHTLTKLEAIFSAFWARLANREQHAKAPVHSPDEKPARICHSRTGFRPKRSIRWRRTRRLL</sequence>
<dbReference type="AlphaFoldDB" id="A0AAD1SDY8"/>
<reference evidence="2" key="1">
    <citation type="submission" date="2022-03" db="EMBL/GenBank/DDBJ databases">
        <authorList>
            <person name="Alioto T."/>
            <person name="Alioto T."/>
            <person name="Gomez Garrido J."/>
        </authorList>
    </citation>
    <scope>NUCLEOTIDE SEQUENCE</scope>
</reference>
<protein>
    <submittedName>
        <fullName evidence="2">Uncharacterized protein</fullName>
    </submittedName>
</protein>